<evidence type="ECO:0000313" key="3">
    <source>
        <dbReference type="EMBL" id="KIL53835.1"/>
    </source>
</evidence>
<evidence type="ECO:0000256" key="1">
    <source>
        <dbReference type="SAM" id="MobiDB-lite"/>
    </source>
</evidence>
<feature type="compositionally biased region" description="Polar residues" evidence="1">
    <location>
        <begin position="38"/>
        <end position="57"/>
    </location>
</feature>
<name>A0A0C2WB54_AMAMK</name>
<dbReference type="EMBL" id="KN819223">
    <property type="protein sequence ID" value="KIL53835.1"/>
    <property type="molecule type" value="Genomic_DNA"/>
</dbReference>
<dbReference type="Gene3D" id="1.10.510.10">
    <property type="entry name" value="Transferase(Phosphotransferase) domain 1"/>
    <property type="match status" value="1"/>
</dbReference>
<gene>
    <name evidence="3" type="ORF">M378DRAFT_19497</name>
    <name evidence="2" type="ORF">M378DRAFT_19521</name>
</gene>
<dbReference type="EMBL" id="KN819247">
    <property type="protein sequence ID" value="KIL53816.1"/>
    <property type="molecule type" value="Genomic_DNA"/>
</dbReference>
<evidence type="ECO:0000313" key="4">
    <source>
        <dbReference type="Proteomes" id="UP000054549"/>
    </source>
</evidence>
<dbReference type="SUPFAM" id="SSF56112">
    <property type="entry name" value="Protein kinase-like (PK-like)"/>
    <property type="match status" value="1"/>
</dbReference>
<proteinExistence type="predicted"/>
<dbReference type="AlphaFoldDB" id="A0A0C2WB54"/>
<feature type="region of interest" description="Disordered" evidence="1">
    <location>
        <begin position="37"/>
        <end position="57"/>
    </location>
</feature>
<sequence length="258" mass="28986">MSVSAAMLTSKFNQELGMSTNAGNNDKKIGVVHRAVGEQTNDSDSSISSQTKLNQEHQMNTKALTPAATSTAMVTRNTTQTKEELQMKTKQTWAHSTDPASKSVLKRFSTVMKILNLANQNRLVILYLRSTTLKMIIVVDQQQGLDYVLDLTGQIQSTSELVVDGFWRAHKGRWIEKTMNAVRPPIAVMVISLPPLMERQQNRQFKRELELWSSINHKNILPLLGIAYINADANMPAFISPWMENGLQSFYFVSRLCG</sequence>
<reference evidence="2 4" key="1">
    <citation type="submission" date="2014-04" db="EMBL/GenBank/DDBJ databases">
        <title>Evolutionary Origins and Diversification of the Mycorrhizal Mutualists.</title>
        <authorList>
            <consortium name="DOE Joint Genome Institute"/>
            <consortium name="Mycorrhizal Genomics Consortium"/>
            <person name="Kohler A."/>
            <person name="Kuo A."/>
            <person name="Nagy L.G."/>
            <person name="Floudas D."/>
            <person name="Copeland A."/>
            <person name="Barry K.W."/>
            <person name="Cichocki N."/>
            <person name="Veneault-Fourrey C."/>
            <person name="LaButti K."/>
            <person name="Lindquist E.A."/>
            <person name="Lipzen A."/>
            <person name="Lundell T."/>
            <person name="Morin E."/>
            <person name="Murat C."/>
            <person name="Riley R."/>
            <person name="Ohm R."/>
            <person name="Sun H."/>
            <person name="Tunlid A."/>
            <person name="Henrissat B."/>
            <person name="Grigoriev I.V."/>
            <person name="Hibbett D.S."/>
            <person name="Martin F."/>
        </authorList>
    </citation>
    <scope>NUCLEOTIDE SEQUENCE [LARGE SCALE GENOMIC DNA]</scope>
    <source>
        <strain evidence="2 4">Koide BX008</strain>
    </source>
</reference>
<evidence type="ECO:0008006" key="5">
    <source>
        <dbReference type="Google" id="ProtNLM"/>
    </source>
</evidence>
<accession>A0A0C2WB54</accession>
<dbReference type="InterPro" id="IPR011009">
    <property type="entry name" value="Kinase-like_dom_sf"/>
</dbReference>
<keyword evidence="4" id="KW-1185">Reference proteome</keyword>
<organism evidence="2 4">
    <name type="scientific">Amanita muscaria (strain Koide BX008)</name>
    <dbReference type="NCBI Taxonomy" id="946122"/>
    <lineage>
        <taxon>Eukaryota</taxon>
        <taxon>Fungi</taxon>
        <taxon>Dikarya</taxon>
        <taxon>Basidiomycota</taxon>
        <taxon>Agaricomycotina</taxon>
        <taxon>Agaricomycetes</taxon>
        <taxon>Agaricomycetidae</taxon>
        <taxon>Agaricales</taxon>
        <taxon>Pluteineae</taxon>
        <taxon>Amanitaceae</taxon>
        <taxon>Amanita</taxon>
    </lineage>
</organism>
<protein>
    <recommendedName>
        <fullName evidence="5">Protein kinase domain-containing protein</fullName>
    </recommendedName>
</protein>
<dbReference type="Proteomes" id="UP000054549">
    <property type="component" value="Unassembled WGS sequence"/>
</dbReference>
<dbReference type="OrthoDB" id="3236663at2759"/>
<dbReference type="HOGENOM" id="CLU_1077574_0_0_1"/>
<evidence type="ECO:0000313" key="2">
    <source>
        <dbReference type="EMBL" id="KIL53816.1"/>
    </source>
</evidence>